<organism evidence="5 6">
    <name type="scientific">Telluria mixta</name>
    <dbReference type="NCBI Taxonomy" id="34071"/>
    <lineage>
        <taxon>Bacteria</taxon>
        <taxon>Pseudomonadati</taxon>
        <taxon>Pseudomonadota</taxon>
        <taxon>Betaproteobacteria</taxon>
        <taxon>Burkholderiales</taxon>
        <taxon>Oxalobacteraceae</taxon>
        <taxon>Telluria group</taxon>
        <taxon>Telluria</taxon>
    </lineage>
</organism>
<keyword evidence="6" id="KW-1185">Reference proteome</keyword>
<dbReference type="PROSITE" id="PS01124">
    <property type="entry name" value="HTH_ARAC_FAMILY_2"/>
    <property type="match status" value="1"/>
</dbReference>
<feature type="domain" description="HTH araC/xylS-type" evidence="4">
    <location>
        <begin position="11"/>
        <end position="109"/>
    </location>
</feature>
<dbReference type="RefSeq" id="WP_259450892.1">
    <property type="nucleotide sequence ID" value="NZ_CP119520.1"/>
</dbReference>
<evidence type="ECO:0000256" key="1">
    <source>
        <dbReference type="ARBA" id="ARBA00023015"/>
    </source>
</evidence>
<dbReference type="SUPFAM" id="SSF46689">
    <property type="entry name" value="Homeodomain-like"/>
    <property type="match status" value="2"/>
</dbReference>
<evidence type="ECO:0000256" key="3">
    <source>
        <dbReference type="ARBA" id="ARBA00023163"/>
    </source>
</evidence>
<evidence type="ECO:0000256" key="2">
    <source>
        <dbReference type="ARBA" id="ARBA00023125"/>
    </source>
</evidence>
<dbReference type="PANTHER" id="PTHR46796:SF6">
    <property type="entry name" value="ARAC SUBFAMILY"/>
    <property type="match status" value="1"/>
</dbReference>
<keyword evidence="1" id="KW-0805">Transcription regulation</keyword>
<dbReference type="Pfam" id="PF12833">
    <property type="entry name" value="HTH_18"/>
    <property type="match status" value="1"/>
</dbReference>
<keyword evidence="2" id="KW-0238">DNA-binding</keyword>
<dbReference type="EMBL" id="JANUHC010000008">
    <property type="protein sequence ID" value="MCS0631846.1"/>
    <property type="molecule type" value="Genomic_DNA"/>
</dbReference>
<sequence length="110" mass="12817">MHDTPPAANVARVCRYIDDHLTEPLTLADLAGHAGLSRHYFSRLFRATTGDPPMRYLMRRRLEHARRLLLDRRHSVCEIAMLLHFADQSHFCRSFRRSTGQSPLQYSRAQ</sequence>
<dbReference type="InterPro" id="IPR018060">
    <property type="entry name" value="HTH_AraC"/>
</dbReference>
<dbReference type="Proteomes" id="UP001165263">
    <property type="component" value="Unassembled WGS sequence"/>
</dbReference>
<evidence type="ECO:0000313" key="6">
    <source>
        <dbReference type="Proteomes" id="UP001165263"/>
    </source>
</evidence>
<name>A0ABT2C4U7_9BURK</name>
<accession>A0ABT2C4U7</accession>
<reference evidence="5" key="1">
    <citation type="submission" date="2022-08" db="EMBL/GenBank/DDBJ databases">
        <title>Reclassification of Massilia species as members of the genera Telluria, Duganella, Pseudoduganella, Mokoshia gen. nov. and Zemynaea gen. nov. using orthogonal and non-orthogonal genome-based approaches.</title>
        <authorList>
            <person name="Bowman J.P."/>
        </authorList>
    </citation>
    <scope>NUCLEOTIDE SEQUENCE</scope>
    <source>
        <strain evidence="5">LMG 11547</strain>
    </source>
</reference>
<dbReference type="InterPro" id="IPR050204">
    <property type="entry name" value="AraC_XylS_family_regulators"/>
</dbReference>
<evidence type="ECO:0000313" key="5">
    <source>
        <dbReference type="EMBL" id="MCS0631846.1"/>
    </source>
</evidence>
<protein>
    <submittedName>
        <fullName evidence="5">Helix-turn-helix transcriptional regulator</fullName>
    </submittedName>
</protein>
<dbReference type="SMART" id="SM00342">
    <property type="entry name" value="HTH_ARAC"/>
    <property type="match status" value="1"/>
</dbReference>
<comment type="caution">
    <text evidence="5">The sequence shown here is derived from an EMBL/GenBank/DDBJ whole genome shotgun (WGS) entry which is preliminary data.</text>
</comment>
<evidence type="ECO:0000259" key="4">
    <source>
        <dbReference type="PROSITE" id="PS01124"/>
    </source>
</evidence>
<dbReference type="PANTHER" id="PTHR46796">
    <property type="entry name" value="HTH-TYPE TRANSCRIPTIONAL ACTIVATOR RHAS-RELATED"/>
    <property type="match status" value="1"/>
</dbReference>
<gene>
    <name evidence="5" type="ORF">NX786_21175</name>
</gene>
<proteinExistence type="predicted"/>
<dbReference type="InterPro" id="IPR009057">
    <property type="entry name" value="Homeodomain-like_sf"/>
</dbReference>
<dbReference type="Gene3D" id="1.10.10.60">
    <property type="entry name" value="Homeodomain-like"/>
    <property type="match status" value="2"/>
</dbReference>
<keyword evidence="3" id="KW-0804">Transcription</keyword>